<feature type="transmembrane region" description="Helical" evidence="12">
    <location>
        <begin position="313"/>
        <end position="333"/>
    </location>
</feature>
<evidence type="ECO:0000256" key="7">
    <source>
        <dbReference type="ARBA" id="ARBA00022989"/>
    </source>
</evidence>
<evidence type="ECO:0000256" key="3">
    <source>
        <dbReference type="ARBA" id="ARBA00022448"/>
    </source>
</evidence>
<keyword evidence="4" id="KW-0050">Antiport</keyword>
<keyword evidence="3" id="KW-0813">Transport</keyword>
<keyword evidence="10 12" id="KW-0472">Membrane</keyword>
<evidence type="ECO:0000256" key="6">
    <source>
        <dbReference type="ARBA" id="ARBA00022692"/>
    </source>
</evidence>
<reference evidence="14 15" key="1">
    <citation type="submission" date="2012-06" db="EMBL/GenBank/DDBJ databases">
        <title>Finished chromosome of genome of Microcoleus sp. PCC 7113.</title>
        <authorList>
            <consortium name="US DOE Joint Genome Institute"/>
            <person name="Gugger M."/>
            <person name="Coursin T."/>
            <person name="Rippka R."/>
            <person name="Tandeau De Marsac N."/>
            <person name="Huntemann M."/>
            <person name="Wei C.-L."/>
            <person name="Han J."/>
            <person name="Detter J.C."/>
            <person name="Han C."/>
            <person name="Tapia R."/>
            <person name="Chen A."/>
            <person name="Kyrpides N."/>
            <person name="Mavromatis K."/>
            <person name="Markowitz V."/>
            <person name="Szeto E."/>
            <person name="Ivanova N."/>
            <person name="Pagani I."/>
            <person name="Pati A."/>
            <person name="Goodwin L."/>
            <person name="Nordberg H.P."/>
            <person name="Cantor M.N."/>
            <person name="Hua S.X."/>
            <person name="Woyke T."/>
            <person name="Kerfeld C.A."/>
        </authorList>
    </citation>
    <scope>NUCLEOTIDE SEQUENCE [LARGE SCALE GENOMIC DNA]</scope>
    <source>
        <strain evidence="14 15">PCC 7113</strain>
    </source>
</reference>
<dbReference type="GO" id="GO:0098719">
    <property type="term" value="P:sodium ion import across plasma membrane"/>
    <property type="evidence" value="ECO:0007669"/>
    <property type="project" value="TreeGrafter"/>
</dbReference>
<sequence length="580" mass="63004">MQWLDDSPIGMLTLVNSLPLRYCDNPIGMLRDRILLAVPVSGGDSNLAEVLTVLIVLLLVATGVALISRRLRIPYIAGLVLAGLAITELLPETNRIRLDSSLIFNLFLPILLFEAALNTDISRLRSTIKPIALLAGPGILLCAGITSVLLRLELGLDWIPASLVGVILSITDTALVIAVFKEVSAPHRLVTLVEGESLVNDDVALVLFSLILTVYKTGTLSPLYVVQEFLFVIIGGALVGAALGYLSIGLLSQSDDPLSSILLTVAIALGAFQAGQFLHVSGVVAVVVAGLIVGNFEHSQVTSASTQVTLFSFWEYAGFGVNTFIFLLIGLEININTLWETLPAVFLAFIAYQVGRAITVYPLLATVRFFDRPIPMRWRHVLFVGNIKGSLSTALALSLPLGLPGREKLIAIVLGIVLVSLVGQGLSLPWVVRRLKVAHRSESYHQIEELQAQLMTAKAAQDELDDLFKSGVLPKAVYEEMRAAYQVRVAASERTLRDIYNQRPGRASESNGESLSDALGDSEALLRSAGRTKLDAIRRQLLLAEKGALTDALRRRILSEEVVEERIKTLNEQLLKLEDD</sequence>
<dbReference type="PANTHER" id="PTHR10110:SF195">
    <property type="entry name" value="NA(+)_H(+) ANTIPORTER NHAS2"/>
    <property type="match status" value="1"/>
</dbReference>
<comment type="similarity">
    <text evidence="2">Belongs to the monovalent cation:proton antiporter 1 (CPA1) transporter (TC 2.A.36) family.</text>
</comment>
<proteinExistence type="inferred from homology"/>
<dbReference type="InterPro" id="IPR038770">
    <property type="entry name" value="Na+/solute_symporter_sf"/>
</dbReference>
<keyword evidence="9" id="KW-0406">Ion transport</keyword>
<evidence type="ECO:0000256" key="5">
    <source>
        <dbReference type="ARBA" id="ARBA00022475"/>
    </source>
</evidence>
<protein>
    <submittedName>
        <fullName evidence="14">NhaP-type Na+(K+)/H+ antiporter</fullName>
    </submittedName>
</protein>
<feature type="transmembrane region" description="Helical" evidence="12">
    <location>
        <begin position="409"/>
        <end position="432"/>
    </location>
</feature>
<feature type="transmembrane region" description="Helical" evidence="12">
    <location>
        <begin position="382"/>
        <end position="403"/>
    </location>
</feature>
<feature type="transmembrane region" description="Helical" evidence="12">
    <location>
        <begin position="158"/>
        <end position="180"/>
    </location>
</feature>
<keyword evidence="5" id="KW-1003">Cell membrane</keyword>
<dbReference type="GO" id="GO:0005886">
    <property type="term" value="C:plasma membrane"/>
    <property type="evidence" value="ECO:0007669"/>
    <property type="project" value="UniProtKB-SubCell"/>
</dbReference>
<evidence type="ECO:0000256" key="11">
    <source>
        <dbReference type="ARBA" id="ARBA00023201"/>
    </source>
</evidence>
<comment type="subcellular location">
    <subcellularLocation>
        <location evidence="1">Cell membrane</location>
        <topology evidence="1">Multi-pass membrane protein</topology>
    </subcellularLocation>
</comment>
<feature type="transmembrane region" description="Helical" evidence="12">
    <location>
        <begin position="47"/>
        <end position="66"/>
    </location>
</feature>
<dbReference type="Proteomes" id="UP000010471">
    <property type="component" value="Chromosome"/>
</dbReference>
<evidence type="ECO:0000313" key="15">
    <source>
        <dbReference type="Proteomes" id="UP000010471"/>
    </source>
</evidence>
<evidence type="ECO:0000256" key="10">
    <source>
        <dbReference type="ARBA" id="ARBA00023136"/>
    </source>
</evidence>
<keyword evidence="7 12" id="KW-1133">Transmembrane helix</keyword>
<feature type="transmembrane region" description="Helical" evidence="12">
    <location>
        <begin position="229"/>
        <end position="248"/>
    </location>
</feature>
<evidence type="ECO:0000259" key="13">
    <source>
        <dbReference type="Pfam" id="PF00999"/>
    </source>
</evidence>
<feature type="transmembrane region" description="Helical" evidence="12">
    <location>
        <begin position="345"/>
        <end position="370"/>
    </location>
</feature>
<feature type="domain" description="Cation/H+ exchanger transmembrane" evidence="13">
    <location>
        <begin position="60"/>
        <end position="433"/>
    </location>
</feature>
<dbReference type="InterPro" id="IPR006153">
    <property type="entry name" value="Cation/H_exchanger_TM"/>
</dbReference>
<organism evidence="14 15">
    <name type="scientific">Allocoleopsis franciscana PCC 7113</name>
    <dbReference type="NCBI Taxonomy" id="1173027"/>
    <lineage>
        <taxon>Bacteria</taxon>
        <taxon>Bacillati</taxon>
        <taxon>Cyanobacteriota</taxon>
        <taxon>Cyanophyceae</taxon>
        <taxon>Coleofasciculales</taxon>
        <taxon>Coleofasciculaceae</taxon>
        <taxon>Allocoleopsis</taxon>
        <taxon>Allocoleopsis franciscana</taxon>
    </lineage>
</organism>
<dbReference type="STRING" id="1173027.Mic7113_2945"/>
<keyword evidence="15" id="KW-1185">Reference proteome</keyword>
<dbReference type="InterPro" id="IPR018422">
    <property type="entry name" value="Cation/H_exchanger_CPA1"/>
</dbReference>
<evidence type="ECO:0000256" key="1">
    <source>
        <dbReference type="ARBA" id="ARBA00004651"/>
    </source>
</evidence>
<dbReference type="GO" id="GO:0015386">
    <property type="term" value="F:potassium:proton antiporter activity"/>
    <property type="evidence" value="ECO:0007669"/>
    <property type="project" value="TreeGrafter"/>
</dbReference>
<evidence type="ECO:0000313" key="14">
    <source>
        <dbReference type="EMBL" id="AFZ18720.1"/>
    </source>
</evidence>
<dbReference type="Pfam" id="PF00999">
    <property type="entry name" value="Na_H_Exchanger"/>
    <property type="match status" value="1"/>
</dbReference>
<keyword evidence="6 12" id="KW-0812">Transmembrane</keyword>
<dbReference type="EMBL" id="CP003630">
    <property type="protein sequence ID" value="AFZ18720.1"/>
    <property type="molecule type" value="Genomic_DNA"/>
</dbReference>
<evidence type="ECO:0000256" key="2">
    <source>
        <dbReference type="ARBA" id="ARBA00007367"/>
    </source>
</evidence>
<evidence type="ECO:0000256" key="12">
    <source>
        <dbReference type="SAM" id="Phobius"/>
    </source>
</evidence>
<feature type="transmembrane region" description="Helical" evidence="12">
    <location>
        <begin position="102"/>
        <end position="119"/>
    </location>
</feature>
<evidence type="ECO:0000256" key="4">
    <source>
        <dbReference type="ARBA" id="ARBA00022449"/>
    </source>
</evidence>
<accession>K9WE95</accession>
<dbReference type="AlphaFoldDB" id="K9WE95"/>
<dbReference type="PATRIC" id="fig|1173027.3.peg.3241"/>
<feature type="transmembrane region" description="Helical" evidence="12">
    <location>
        <begin position="73"/>
        <end position="90"/>
    </location>
</feature>
<name>K9WE95_9CYAN</name>
<dbReference type="KEGG" id="mic:Mic7113_2945"/>
<dbReference type="Gene3D" id="1.20.1530.20">
    <property type="match status" value="1"/>
</dbReference>
<evidence type="ECO:0000256" key="8">
    <source>
        <dbReference type="ARBA" id="ARBA00023053"/>
    </source>
</evidence>
<keyword evidence="8" id="KW-0915">Sodium</keyword>
<dbReference type="HOGENOM" id="CLU_005912_8_1_3"/>
<feature type="transmembrane region" description="Helical" evidence="12">
    <location>
        <begin position="131"/>
        <end position="152"/>
    </location>
</feature>
<feature type="transmembrane region" description="Helical" evidence="12">
    <location>
        <begin position="260"/>
        <end position="293"/>
    </location>
</feature>
<gene>
    <name evidence="14" type="ORF">Mic7113_2945</name>
</gene>
<keyword evidence="11" id="KW-0739">Sodium transport</keyword>
<dbReference type="PANTHER" id="PTHR10110">
    <property type="entry name" value="SODIUM/HYDROGEN EXCHANGER"/>
    <property type="match status" value="1"/>
</dbReference>
<dbReference type="GO" id="GO:0051453">
    <property type="term" value="P:regulation of intracellular pH"/>
    <property type="evidence" value="ECO:0007669"/>
    <property type="project" value="TreeGrafter"/>
</dbReference>
<evidence type="ECO:0000256" key="9">
    <source>
        <dbReference type="ARBA" id="ARBA00023065"/>
    </source>
</evidence>
<dbReference type="GO" id="GO:0015385">
    <property type="term" value="F:sodium:proton antiporter activity"/>
    <property type="evidence" value="ECO:0007669"/>
    <property type="project" value="InterPro"/>
</dbReference>
<dbReference type="eggNOG" id="COG0025">
    <property type="taxonomic scope" value="Bacteria"/>
</dbReference>